<evidence type="ECO:0000256" key="1">
    <source>
        <dbReference type="ARBA" id="ARBA00023110"/>
    </source>
</evidence>
<dbReference type="InterPro" id="IPR046357">
    <property type="entry name" value="PPIase_dom_sf"/>
</dbReference>
<evidence type="ECO:0000259" key="3">
    <source>
        <dbReference type="Pfam" id="PF05698"/>
    </source>
</evidence>
<keyword evidence="1" id="KW-0697">Rotamase</keyword>
<accession>A0ABY9WNC4</accession>
<organism evidence="4 5">
    <name type="scientific">Archangium minus</name>
    <dbReference type="NCBI Taxonomy" id="83450"/>
    <lineage>
        <taxon>Bacteria</taxon>
        <taxon>Pseudomonadati</taxon>
        <taxon>Myxococcota</taxon>
        <taxon>Myxococcia</taxon>
        <taxon>Myxococcales</taxon>
        <taxon>Cystobacterineae</taxon>
        <taxon>Archangiaceae</taxon>
        <taxon>Archangium</taxon>
    </lineage>
</organism>
<evidence type="ECO:0000313" key="5">
    <source>
        <dbReference type="Proteomes" id="UP001611383"/>
    </source>
</evidence>
<dbReference type="Proteomes" id="UP001611383">
    <property type="component" value="Chromosome"/>
</dbReference>
<proteinExistence type="predicted"/>
<dbReference type="SUPFAM" id="SSF54534">
    <property type="entry name" value="FKBP-like"/>
    <property type="match status" value="1"/>
</dbReference>
<dbReference type="GO" id="GO:0016853">
    <property type="term" value="F:isomerase activity"/>
    <property type="evidence" value="ECO:0007669"/>
    <property type="project" value="UniProtKB-KW"/>
</dbReference>
<feature type="domain" description="Trigger factor C-terminal" evidence="3">
    <location>
        <begin position="196"/>
        <end position="338"/>
    </location>
</feature>
<keyword evidence="2 4" id="KW-0413">Isomerase</keyword>
<gene>
    <name evidence="4" type="ORF">F0U60_15190</name>
</gene>
<name>A0ABY9WNC4_9BACT</name>
<evidence type="ECO:0000313" key="4">
    <source>
        <dbReference type="EMBL" id="WNG45302.1"/>
    </source>
</evidence>
<keyword evidence="5" id="KW-1185">Reference proteome</keyword>
<dbReference type="EMBL" id="CP043494">
    <property type="protein sequence ID" value="WNG45302.1"/>
    <property type="molecule type" value="Genomic_DNA"/>
</dbReference>
<dbReference type="InterPro" id="IPR027304">
    <property type="entry name" value="Trigger_fact/SurA_dom_sf"/>
</dbReference>
<dbReference type="InterPro" id="IPR008880">
    <property type="entry name" value="Trigger_fac_C"/>
</dbReference>
<sequence>MHSPTDTENKGPPLSMGELQGMGLLYRAPGALAFRDMAPPRLPTLREAPSLEGLQVKMPALPAISPEALIERFDALCRAAAPRREREPGEAVAPGDDVLLDVIGFANGRLIPFSARADWWTEATPDPLFPGFFESLVGVRVGEGVAVNLVLPDDYAVESLRGVPVRFGVELKAAREVTPLGEESPELFEALGRGSTLDEVMEHIAGELVAERNAAYELDFQTRVLKEVARRTRVDVPRSLVDEEIRQRWAEGEHPVLVQLGVPPERLREALDGWLADVSTRLEVEYRLRLALGLRAIAEKARIQPEREEVEALFDSLAEGMGMDREVLGRQLRVDKALGRKFETLAVHVAVVSHVLSKATAA</sequence>
<protein>
    <submittedName>
        <fullName evidence="4">Peptidylprolyl isomerase</fullName>
    </submittedName>
</protein>
<dbReference type="Gene3D" id="1.10.3120.10">
    <property type="entry name" value="Trigger factor, C-terminal domain"/>
    <property type="match status" value="1"/>
</dbReference>
<dbReference type="Gene3D" id="3.10.50.40">
    <property type="match status" value="1"/>
</dbReference>
<evidence type="ECO:0000256" key="2">
    <source>
        <dbReference type="ARBA" id="ARBA00023235"/>
    </source>
</evidence>
<reference evidence="4 5" key="1">
    <citation type="submission" date="2019-08" db="EMBL/GenBank/DDBJ databases">
        <title>Archangium and Cystobacter genomes.</title>
        <authorList>
            <person name="Chen I.-C.K."/>
            <person name="Wielgoss S."/>
        </authorList>
    </citation>
    <scope>NUCLEOTIDE SEQUENCE [LARGE SCALE GENOMIC DNA]</scope>
    <source>
        <strain evidence="4 5">Cbm 6</strain>
    </source>
</reference>
<dbReference type="RefSeq" id="WP_395819804.1">
    <property type="nucleotide sequence ID" value="NZ_CP043494.1"/>
</dbReference>
<dbReference type="InterPro" id="IPR037041">
    <property type="entry name" value="Trigger_fac_C_sf"/>
</dbReference>
<dbReference type="SUPFAM" id="SSF109998">
    <property type="entry name" value="Triger factor/SurA peptide-binding domain-like"/>
    <property type="match status" value="1"/>
</dbReference>
<dbReference type="Pfam" id="PF05698">
    <property type="entry name" value="Trigger_C"/>
    <property type="match status" value="1"/>
</dbReference>